<feature type="compositionally biased region" description="Basic and acidic residues" evidence="3">
    <location>
        <begin position="7"/>
        <end position="17"/>
    </location>
</feature>
<protein>
    <recommendedName>
        <fullName evidence="2">ACT domain-containing protein ACR</fullName>
    </recommendedName>
    <alternativeName>
        <fullName evidence="2">Protein ACT DOMAIN REPEATS</fullName>
    </alternativeName>
</protein>
<organism evidence="4 5">
    <name type="scientific">Dendrobium nobile</name>
    <name type="common">Orchid</name>
    <dbReference type="NCBI Taxonomy" id="94219"/>
    <lineage>
        <taxon>Eukaryota</taxon>
        <taxon>Viridiplantae</taxon>
        <taxon>Streptophyta</taxon>
        <taxon>Embryophyta</taxon>
        <taxon>Tracheophyta</taxon>
        <taxon>Spermatophyta</taxon>
        <taxon>Magnoliopsida</taxon>
        <taxon>Liliopsida</taxon>
        <taxon>Asparagales</taxon>
        <taxon>Orchidaceae</taxon>
        <taxon>Epidendroideae</taxon>
        <taxon>Malaxideae</taxon>
        <taxon>Dendrobiinae</taxon>
        <taxon>Dendrobium</taxon>
    </lineage>
</organism>
<dbReference type="OrthoDB" id="782199at2759"/>
<comment type="caution">
    <text evidence="4">The sequence shown here is derived from an EMBL/GenBank/DDBJ whole genome shotgun (WGS) entry which is preliminary data.</text>
</comment>
<dbReference type="AlphaFoldDB" id="A0A8T3AQW5"/>
<evidence type="ECO:0000313" key="5">
    <source>
        <dbReference type="Proteomes" id="UP000829196"/>
    </source>
</evidence>
<evidence type="ECO:0000256" key="3">
    <source>
        <dbReference type="SAM" id="MobiDB-lite"/>
    </source>
</evidence>
<dbReference type="GO" id="GO:0016597">
    <property type="term" value="F:amino acid binding"/>
    <property type="evidence" value="ECO:0007669"/>
    <property type="project" value="UniProtKB-UniRule"/>
</dbReference>
<name>A0A8T3AQW5_DENNO</name>
<proteinExistence type="predicted"/>
<dbReference type="PANTHER" id="PTHR31096:SF7">
    <property type="entry name" value="ACT DOMAIN-CONTAINING PROTEIN ACR1"/>
    <property type="match status" value="1"/>
</dbReference>
<dbReference type="InterPro" id="IPR045865">
    <property type="entry name" value="ACT-like_dom_sf"/>
</dbReference>
<sequence>MGPNKVTADRGFLDGDRQQTAAERATASGGDHKPEETVDVGGSLCVDNETFEDCTLLNVEGENAHGILLQIVQALSISKASISADSGWFMNVFHVTDHHGHRLREPSFIRYMQRSLDGDQEGNGSYDIAQLKICCNNKFFVEDLTSDCIALEISYVDCPDIFSEVTAVLFELSCMVDTGEVGPRTVAPLASLIVSRAPKRANHII</sequence>
<dbReference type="Proteomes" id="UP000829196">
    <property type="component" value="Unassembled WGS sequence"/>
</dbReference>
<keyword evidence="5" id="KW-1185">Reference proteome</keyword>
<comment type="function">
    <text evidence="2">Binds amino acids.</text>
</comment>
<accession>A0A8T3AQW5</accession>
<dbReference type="SUPFAM" id="SSF55021">
    <property type="entry name" value="ACT-like"/>
    <property type="match status" value="1"/>
</dbReference>
<evidence type="ECO:0000256" key="1">
    <source>
        <dbReference type="ARBA" id="ARBA00022737"/>
    </source>
</evidence>
<evidence type="ECO:0000313" key="4">
    <source>
        <dbReference type="EMBL" id="KAI0498803.1"/>
    </source>
</evidence>
<feature type="region of interest" description="Disordered" evidence="3">
    <location>
        <begin position="1"/>
        <end position="38"/>
    </location>
</feature>
<dbReference type="InterPro" id="IPR040217">
    <property type="entry name" value="ACR1-12"/>
</dbReference>
<gene>
    <name evidence="4" type="ORF">KFK09_019696</name>
</gene>
<reference evidence="4" key="1">
    <citation type="journal article" date="2022" name="Front. Genet.">
        <title>Chromosome-Scale Assembly of the Dendrobium nobile Genome Provides Insights Into the Molecular Mechanism of the Biosynthesis of the Medicinal Active Ingredient of Dendrobium.</title>
        <authorList>
            <person name="Xu Q."/>
            <person name="Niu S.-C."/>
            <person name="Li K.-L."/>
            <person name="Zheng P.-J."/>
            <person name="Zhang X.-J."/>
            <person name="Jia Y."/>
            <person name="Liu Y."/>
            <person name="Niu Y.-X."/>
            <person name="Yu L.-H."/>
            <person name="Chen D.-F."/>
            <person name="Zhang G.-Q."/>
        </authorList>
    </citation>
    <scope>NUCLEOTIDE SEQUENCE</scope>
    <source>
        <tissue evidence="4">Leaf</tissue>
    </source>
</reference>
<keyword evidence="1 2" id="KW-0677">Repeat</keyword>
<dbReference type="PANTHER" id="PTHR31096">
    <property type="entry name" value="ACT DOMAIN-CONTAINING PROTEIN ACR4-RELATED"/>
    <property type="match status" value="1"/>
</dbReference>
<evidence type="ECO:0000256" key="2">
    <source>
        <dbReference type="RuleBase" id="RU369043"/>
    </source>
</evidence>
<dbReference type="EMBL" id="JAGYWB010000014">
    <property type="protein sequence ID" value="KAI0498803.1"/>
    <property type="molecule type" value="Genomic_DNA"/>
</dbReference>